<evidence type="ECO:0000256" key="1">
    <source>
        <dbReference type="SAM" id="MobiDB-lite"/>
    </source>
</evidence>
<name>A0AAE0AI38_9ROSI</name>
<accession>A0AAE0AI38</accession>
<reference evidence="2" key="1">
    <citation type="journal article" date="2023" name="Plant J.">
        <title>Genome sequences and population genomics provide insights into the demographic history, inbreeding, and mutation load of two 'living fossil' tree species of Dipteronia.</title>
        <authorList>
            <person name="Feng Y."/>
            <person name="Comes H.P."/>
            <person name="Chen J."/>
            <person name="Zhu S."/>
            <person name="Lu R."/>
            <person name="Zhang X."/>
            <person name="Li P."/>
            <person name="Qiu J."/>
            <person name="Olsen K.M."/>
            <person name="Qiu Y."/>
        </authorList>
    </citation>
    <scope>NUCLEOTIDE SEQUENCE</scope>
    <source>
        <strain evidence="2">NBL</strain>
    </source>
</reference>
<evidence type="ECO:0000313" key="2">
    <source>
        <dbReference type="EMBL" id="KAK3218477.1"/>
    </source>
</evidence>
<dbReference type="AlphaFoldDB" id="A0AAE0AI38"/>
<gene>
    <name evidence="2" type="ORF">Dsin_012447</name>
</gene>
<feature type="region of interest" description="Disordered" evidence="1">
    <location>
        <begin position="144"/>
        <end position="165"/>
    </location>
</feature>
<comment type="caution">
    <text evidence="2">The sequence shown here is derived from an EMBL/GenBank/DDBJ whole genome shotgun (WGS) entry which is preliminary data.</text>
</comment>
<proteinExistence type="predicted"/>
<organism evidence="2 3">
    <name type="scientific">Dipteronia sinensis</name>
    <dbReference type="NCBI Taxonomy" id="43782"/>
    <lineage>
        <taxon>Eukaryota</taxon>
        <taxon>Viridiplantae</taxon>
        <taxon>Streptophyta</taxon>
        <taxon>Embryophyta</taxon>
        <taxon>Tracheophyta</taxon>
        <taxon>Spermatophyta</taxon>
        <taxon>Magnoliopsida</taxon>
        <taxon>eudicotyledons</taxon>
        <taxon>Gunneridae</taxon>
        <taxon>Pentapetalae</taxon>
        <taxon>rosids</taxon>
        <taxon>malvids</taxon>
        <taxon>Sapindales</taxon>
        <taxon>Sapindaceae</taxon>
        <taxon>Hippocastanoideae</taxon>
        <taxon>Acereae</taxon>
        <taxon>Dipteronia</taxon>
    </lineage>
</organism>
<sequence>MNKHTPSFIRDSSSSIFMAFSEAIPFHGNSKLLHNPLNTDLKYHPAKLSFSNLKFVHFKVQANHASGKPADTVQVPLIQTEDSFTEPLNLPNLPAFEFKEYMLMKAKHVNKALEEAVPLRNPIKIHEASGGNLGRAQTGCPARPGFLAGLARPGPSAKRAKPKPV</sequence>
<dbReference type="Proteomes" id="UP001281410">
    <property type="component" value="Unassembled WGS sequence"/>
</dbReference>
<dbReference type="EMBL" id="JANJYJ010000004">
    <property type="protein sequence ID" value="KAK3218477.1"/>
    <property type="molecule type" value="Genomic_DNA"/>
</dbReference>
<keyword evidence="3" id="KW-1185">Reference proteome</keyword>
<protein>
    <submittedName>
        <fullName evidence="2">Uncharacterized protein</fullName>
    </submittedName>
</protein>
<evidence type="ECO:0000313" key="3">
    <source>
        <dbReference type="Proteomes" id="UP001281410"/>
    </source>
</evidence>